<dbReference type="PANTHER" id="PTHR36927:SF1">
    <property type="entry name" value="MDO-LIKE PROTEIN"/>
    <property type="match status" value="1"/>
</dbReference>
<organism evidence="3 4">
    <name type="scientific">Roseburia yibonii</name>
    <dbReference type="NCBI Taxonomy" id="2763063"/>
    <lineage>
        <taxon>Bacteria</taxon>
        <taxon>Bacillati</taxon>
        <taxon>Bacillota</taxon>
        <taxon>Clostridia</taxon>
        <taxon>Lachnospirales</taxon>
        <taxon>Lachnospiraceae</taxon>
        <taxon>Roseburia</taxon>
    </lineage>
</organism>
<keyword evidence="1" id="KW-0812">Transmembrane</keyword>
<keyword evidence="3" id="KW-0808">Transferase</keyword>
<accession>A0ABR7IAC0</accession>
<evidence type="ECO:0000259" key="2">
    <source>
        <dbReference type="Pfam" id="PF01757"/>
    </source>
</evidence>
<feature type="transmembrane region" description="Helical" evidence="1">
    <location>
        <begin position="88"/>
        <end position="107"/>
    </location>
</feature>
<evidence type="ECO:0000313" key="3">
    <source>
        <dbReference type="EMBL" id="MBC5753888.1"/>
    </source>
</evidence>
<dbReference type="Proteomes" id="UP000621540">
    <property type="component" value="Unassembled WGS sequence"/>
</dbReference>
<feature type="transmembrane region" description="Helical" evidence="1">
    <location>
        <begin position="253"/>
        <end position="276"/>
    </location>
</feature>
<protein>
    <submittedName>
        <fullName evidence="3">Acyltransferase</fullName>
    </submittedName>
</protein>
<evidence type="ECO:0000313" key="4">
    <source>
        <dbReference type="Proteomes" id="UP000621540"/>
    </source>
</evidence>
<dbReference type="InterPro" id="IPR050623">
    <property type="entry name" value="Glucan_succinyl_AcylTrfase"/>
</dbReference>
<feature type="transmembrane region" description="Helical" evidence="1">
    <location>
        <begin position="48"/>
        <end position="68"/>
    </location>
</feature>
<dbReference type="InterPro" id="IPR002656">
    <property type="entry name" value="Acyl_transf_3_dom"/>
</dbReference>
<dbReference type="RefSeq" id="WP_186982105.1">
    <property type="nucleotide sequence ID" value="NZ_JACOQH010000004.1"/>
</dbReference>
<feature type="domain" description="Acyltransferase 3" evidence="2">
    <location>
        <begin position="6"/>
        <end position="343"/>
    </location>
</feature>
<sequence>MRQRRHDIDNLRTFCILLLVPYHAAMAFNCWGEANYVWFGESRTLSAFVTFVSPWYMAALFLAAGLSARFSLQKRGMTGYVKERIKKLLIPLAAGLFTVVAALTYYADRWHNGYAGNFFSHYRIFVTKITDLTGYDGGFTPGHLWFLLYLFLISMLALGISKLQEKFLKQVHWNTPSVWKVWLLGLLPVNGKPVLDIGGKSIGAYLAFFLIGYYVFYREDVTAVLQKYFPLHLVIFLIADLFNVYLFCYCKDLHAAMNTVCMFVAQWFGILTAVGFFSKFLDFSNERTAFLCKNSFAFYILHFVFLVAAQFCFSRYTSSTVLLFLVPCVVAYLITFLCCVLFSRMKKWVSGGAGKRDGVKK</sequence>
<gene>
    <name evidence="3" type="ORF">H8Z76_07585</name>
</gene>
<dbReference type="GO" id="GO:0016746">
    <property type="term" value="F:acyltransferase activity"/>
    <property type="evidence" value="ECO:0007669"/>
    <property type="project" value="UniProtKB-KW"/>
</dbReference>
<keyword evidence="1" id="KW-1133">Transmembrane helix</keyword>
<keyword evidence="1" id="KW-0472">Membrane</keyword>
<name>A0ABR7IAC0_9FIRM</name>
<keyword evidence="4" id="KW-1185">Reference proteome</keyword>
<evidence type="ECO:0000256" key="1">
    <source>
        <dbReference type="SAM" id="Phobius"/>
    </source>
</evidence>
<feature type="transmembrane region" description="Helical" evidence="1">
    <location>
        <begin position="296"/>
        <end position="316"/>
    </location>
</feature>
<dbReference type="Pfam" id="PF01757">
    <property type="entry name" value="Acyl_transf_3"/>
    <property type="match status" value="1"/>
</dbReference>
<feature type="transmembrane region" description="Helical" evidence="1">
    <location>
        <begin position="322"/>
        <end position="342"/>
    </location>
</feature>
<dbReference type="PANTHER" id="PTHR36927">
    <property type="entry name" value="BLR4337 PROTEIN"/>
    <property type="match status" value="1"/>
</dbReference>
<keyword evidence="3" id="KW-0012">Acyltransferase</keyword>
<feature type="transmembrane region" description="Helical" evidence="1">
    <location>
        <begin position="228"/>
        <end position="247"/>
    </location>
</feature>
<proteinExistence type="predicted"/>
<feature type="transmembrane region" description="Helical" evidence="1">
    <location>
        <begin position="197"/>
        <end position="216"/>
    </location>
</feature>
<dbReference type="EMBL" id="JACOQH010000004">
    <property type="protein sequence ID" value="MBC5753888.1"/>
    <property type="molecule type" value="Genomic_DNA"/>
</dbReference>
<feature type="transmembrane region" description="Helical" evidence="1">
    <location>
        <begin position="142"/>
        <end position="161"/>
    </location>
</feature>
<comment type="caution">
    <text evidence="3">The sequence shown here is derived from an EMBL/GenBank/DDBJ whole genome shotgun (WGS) entry which is preliminary data.</text>
</comment>
<reference evidence="3 4" key="1">
    <citation type="submission" date="2020-08" db="EMBL/GenBank/DDBJ databases">
        <title>Genome public.</title>
        <authorList>
            <person name="Liu C."/>
            <person name="Sun Q."/>
        </authorList>
    </citation>
    <scope>NUCLEOTIDE SEQUENCE [LARGE SCALE GENOMIC DNA]</scope>
    <source>
        <strain evidence="3 4">BX0805</strain>
    </source>
</reference>